<gene>
    <name evidence="1" type="ORF">J2786_004652</name>
</gene>
<proteinExistence type="predicted"/>
<name>A0ACC6JEK2_9FLAO</name>
<evidence type="ECO:0000313" key="1">
    <source>
        <dbReference type="EMBL" id="MDR6461494.1"/>
    </source>
</evidence>
<protein>
    <submittedName>
        <fullName evidence="1">Uncharacterized protein</fullName>
    </submittedName>
</protein>
<keyword evidence="2" id="KW-1185">Reference proteome</keyword>
<reference evidence="1" key="1">
    <citation type="submission" date="2023-07" db="EMBL/GenBank/DDBJ databases">
        <title>Sorghum-associated microbial communities from plants grown in Nebraska, USA.</title>
        <authorList>
            <person name="Schachtman D."/>
        </authorList>
    </citation>
    <scope>NUCLEOTIDE SEQUENCE</scope>
    <source>
        <strain evidence="1">DS2329</strain>
    </source>
</reference>
<sequence>MNKKFILRLLLLVTVPLFFFNSCRTDEATQEEKRTEREKIEAFSRFEKSLDSQKNTQKNSEYISYHEPFKEIIQTFMNNNPSFNQKFQNEVGEIYFNLRSITYGEATKGIAYPIIKDGSVNAVLVGLVNPKRDWVNFIVLKNTSPEVQSIISNFQNVYNSPSIASRGGQPEQTEDILPVIITVYGDITGPVNHYYQPYVDYGSNGGGMSGGSETYGGSGGGSQTQNPQDPKNPCEKTTGIITNTTVKAKIDELKAQSTLGGEKGVKLKVDGTPSQIISGGAHSVNFGDKTGYAGGYHNHTPTGIPMLSPPDVDQLLGFARAQPTSNSENVKNAFVGMVAPNGMHYVIWFNGSYQDALTNYSQDNINGYILDYVKTESDLTDFAKNGNTYINSDGTINNLGVEKLFFETIKNMGLEGKVNLQRIENDGSVKNINLNANNQPTSTTC</sequence>
<evidence type="ECO:0000313" key="2">
    <source>
        <dbReference type="Proteomes" id="UP001184833"/>
    </source>
</evidence>
<dbReference type="Proteomes" id="UP001184833">
    <property type="component" value="Unassembled WGS sequence"/>
</dbReference>
<accession>A0ACC6JEK2</accession>
<organism evidence="1 2">
    <name type="scientific">Chryseobacterium vietnamense</name>
    <dbReference type="NCBI Taxonomy" id="866785"/>
    <lineage>
        <taxon>Bacteria</taxon>
        <taxon>Pseudomonadati</taxon>
        <taxon>Bacteroidota</taxon>
        <taxon>Flavobacteriia</taxon>
        <taxon>Flavobacteriales</taxon>
        <taxon>Weeksellaceae</taxon>
        <taxon>Chryseobacterium group</taxon>
        <taxon>Chryseobacterium</taxon>
    </lineage>
</organism>
<comment type="caution">
    <text evidence="1">The sequence shown here is derived from an EMBL/GenBank/DDBJ whole genome shotgun (WGS) entry which is preliminary data.</text>
</comment>
<dbReference type="EMBL" id="JAVDQX010000013">
    <property type="protein sequence ID" value="MDR6461494.1"/>
    <property type="molecule type" value="Genomic_DNA"/>
</dbReference>